<evidence type="ECO:0000313" key="3">
    <source>
        <dbReference type="Proteomes" id="UP000015453"/>
    </source>
</evidence>
<gene>
    <name evidence="2" type="ORF">M569_17707</name>
</gene>
<accession>S8DCM9</accession>
<proteinExistence type="predicted"/>
<dbReference type="AlphaFoldDB" id="S8DCM9"/>
<dbReference type="EMBL" id="AUSU01010647">
    <property type="protein sequence ID" value="EPS57117.1"/>
    <property type="molecule type" value="Genomic_DNA"/>
</dbReference>
<reference evidence="2 3" key="1">
    <citation type="journal article" date="2013" name="BMC Genomics">
        <title>The miniature genome of a carnivorous plant Genlisea aurea contains a low number of genes and short non-coding sequences.</title>
        <authorList>
            <person name="Leushkin E.V."/>
            <person name="Sutormin R.A."/>
            <person name="Nabieva E.R."/>
            <person name="Penin A.A."/>
            <person name="Kondrashov A.S."/>
            <person name="Logacheva M.D."/>
        </authorList>
    </citation>
    <scope>NUCLEOTIDE SEQUENCE [LARGE SCALE GENOMIC DNA]</scope>
</reference>
<protein>
    <submittedName>
        <fullName evidence="2">Uncharacterized protein</fullName>
    </submittedName>
</protein>
<comment type="caution">
    <text evidence="2">The sequence shown here is derived from an EMBL/GenBank/DDBJ whole genome shotgun (WGS) entry which is preliminary data.</text>
</comment>
<keyword evidence="3" id="KW-1185">Reference proteome</keyword>
<organism evidence="2 3">
    <name type="scientific">Genlisea aurea</name>
    <dbReference type="NCBI Taxonomy" id="192259"/>
    <lineage>
        <taxon>Eukaryota</taxon>
        <taxon>Viridiplantae</taxon>
        <taxon>Streptophyta</taxon>
        <taxon>Embryophyta</taxon>
        <taxon>Tracheophyta</taxon>
        <taxon>Spermatophyta</taxon>
        <taxon>Magnoliopsida</taxon>
        <taxon>eudicotyledons</taxon>
        <taxon>Gunneridae</taxon>
        <taxon>Pentapetalae</taxon>
        <taxon>asterids</taxon>
        <taxon>lamiids</taxon>
        <taxon>Lamiales</taxon>
        <taxon>Lentibulariaceae</taxon>
        <taxon>Genlisea</taxon>
    </lineage>
</organism>
<sequence>MVRFEAGNIVGRVEGTEIGYYADIGGSFFSLGTPGSMCVPLPRFLSKFGKFSSFVTLRLFPSPISPFGDRPVRDGGPHFPSRPTKFFLGKNGIRCNGEANPCNIPVRGSSKQAKHCLTCLKPCLLTGRSDFVSSWKNPRDGQSPFGFSVSPFSFPKIVFEKFNKSVDVSSPPSSSARKIENYRDAHETVTSGVRKNTETYVGEQKFK</sequence>
<feature type="region of interest" description="Disordered" evidence="1">
    <location>
        <begin position="167"/>
        <end position="207"/>
    </location>
</feature>
<evidence type="ECO:0000256" key="1">
    <source>
        <dbReference type="SAM" id="MobiDB-lite"/>
    </source>
</evidence>
<dbReference type="Proteomes" id="UP000015453">
    <property type="component" value="Unassembled WGS sequence"/>
</dbReference>
<evidence type="ECO:0000313" key="2">
    <source>
        <dbReference type="EMBL" id="EPS57117.1"/>
    </source>
</evidence>
<feature type="compositionally biased region" description="Basic and acidic residues" evidence="1">
    <location>
        <begin position="177"/>
        <end position="187"/>
    </location>
</feature>
<name>S8DCM9_9LAMI</name>